<organism evidence="16 17">
    <name type="scientific">Calditerrivibrio nitroreducens</name>
    <dbReference type="NCBI Taxonomy" id="477976"/>
    <lineage>
        <taxon>Bacteria</taxon>
        <taxon>Pseudomonadati</taxon>
        <taxon>Deferribacterota</taxon>
        <taxon>Deferribacteres</taxon>
        <taxon>Deferribacterales</taxon>
        <taxon>Calditerrivibrionaceae</taxon>
    </lineage>
</organism>
<evidence type="ECO:0000256" key="2">
    <source>
        <dbReference type="ARBA" id="ARBA00008038"/>
    </source>
</evidence>
<keyword evidence="6" id="KW-0997">Cell inner membrane</keyword>
<feature type="domain" description="MotA/TolQ/ExbB proton channel" evidence="14">
    <location>
        <begin position="137"/>
        <end position="229"/>
    </location>
</feature>
<evidence type="ECO:0000256" key="3">
    <source>
        <dbReference type="ARBA" id="ARBA00022448"/>
    </source>
</evidence>
<dbReference type="PANTHER" id="PTHR30433">
    <property type="entry name" value="CHEMOTAXIS PROTEIN MOTA"/>
    <property type="match status" value="1"/>
</dbReference>
<evidence type="ECO:0000256" key="8">
    <source>
        <dbReference type="ARBA" id="ARBA00022779"/>
    </source>
</evidence>
<keyword evidence="16" id="KW-0969">Cilium</keyword>
<evidence type="ECO:0000256" key="7">
    <source>
        <dbReference type="ARBA" id="ARBA00022692"/>
    </source>
</evidence>
<name>A0A2J6WN80_9BACT</name>
<keyword evidence="11" id="KW-0406">Ion transport</keyword>
<dbReference type="Proteomes" id="UP000242881">
    <property type="component" value="Unassembled WGS sequence"/>
</dbReference>
<evidence type="ECO:0000313" key="16">
    <source>
        <dbReference type="EMBL" id="PMP71826.1"/>
    </source>
</evidence>
<feature type="transmembrane region" description="Helical" evidence="13">
    <location>
        <begin position="172"/>
        <end position="192"/>
    </location>
</feature>
<evidence type="ECO:0000256" key="12">
    <source>
        <dbReference type="ARBA" id="ARBA00023136"/>
    </source>
</evidence>
<keyword evidence="9" id="KW-0375">Hydrogen ion transport</keyword>
<keyword evidence="5" id="KW-0145">Chemotaxis</keyword>
<protein>
    <submittedName>
        <fullName evidence="16">Flagellar motor stator protein MotA</fullName>
    </submittedName>
</protein>
<dbReference type="GO" id="GO:1902600">
    <property type="term" value="P:proton transmembrane transport"/>
    <property type="evidence" value="ECO:0007669"/>
    <property type="project" value="UniProtKB-KW"/>
</dbReference>
<feature type="domain" description="Motility protein A N-terminal" evidence="15">
    <location>
        <begin position="4"/>
        <end position="93"/>
    </location>
</feature>
<evidence type="ECO:0000256" key="1">
    <source>
        <dbReference type="ARBA" id="ARBA00004429"/>
    </source>
</evidence>
<keyword evidence="16" id="KW-0282">Flagellum</keyword>
<evidence type="ECO:0000256" key="13">
    <source>
        <dbReference type="SAM" id="Phobius"/>
    </source>
</evidence>
<comment type="similarity">
    <text evidence="2">Belongs to the MotA family.</text>
</comment>
<evidence type="ECO:0000313" key="17">
    <source>
        <dbReference type="Proteomes" id="UP000242881"/>
    </source>
</evidence>
<dbReference type="Pfam" id="PF01618">
    <property type="entry name" value="MotA_ExbB"/>
    <property type="match status" value="1"/>
</dbReference>
<dbReference type="GO" id="GO:0006935">
    <property type="term" value="P:chemotaxis"/>
    <property type="evidence" value="ECO:0007669"/>
    <property type="project" value="UniProtKB-KW"/>
</dbReference>
<dbReference type="AlphaFoldDB" id="A0A2J6WN80"/>
<feature type="transmembrane region" description="Helical" evidence="13">
    <location>
        <begin position="35"/>
        <end position="58"/>
    </location>
</feature>
<keyword evidence="16" id="KW-0966">Cell projection</keyword>
<dbReference type="NCBIfam" id="TIGR03818">
    <property type="entry name" value="MotA1"/>
    <property type="match status" value="1"/>
</dbReference>
<dbReference type="PROSITE" id="PS01307">
    <property type="entry name" value="MOTA"/>
    <property type="match status" value="1"/>
</dbReference>
<dbReference type="InterPro" id="IPR000540">
    <property type="entry name" value="Flag_MotA_CS"/>
</dbReference>
<sequence>MTAIIGYIVVFGSILGGYLIAGGNLHMLIQPSEFIIIGGAATGALIVGSPTALLKLIVGGLKSFLSGKTPSKKEYEDLLMLLYELFIKARKNGLLSLENDVENAKESPIFNNYPSVLKNHHLLHFISDNLKVILTGVMQPHELENLMDVDIETAHKEEHLPAHALQKMADGLPAFGIVAAVMGVVITMGLISEPPEVLGHHIGAALVGTFLGVLLAYGIVGPIASSLENIVIFNSFVFKVVKEALVFFVNTPDPKAAIELARRAIPPSARPSFEELEEKLKNIK</sequence>
<evidence type="ECO:0000256" key="4">
    <source>
        <dbReference type="ARBA" id="ARBA00022475"/>
    </source>
</evidence>
<keyword evidence="4" id="KW-1003">Cell membrane</keyword>
<comment type="caution">
    <text evidence="16">The sequence shown here is derived from an EMBL/GenBank/DDBJ whole genome shotgun (WGS) entry which is preliminary data.</text>
</comment>
<reference evidence="16 17" key="1">
    <citation type="submission" date="2018-01" db="EMBL/GenBank/DDBJ databases">
        <title>Metagenomic assembled genomes from two thermal pools in the Uzon Caldera, Kamchatka, Russia.</title>
        <authorList>
            <person name="Wilkins L."/>
            <person name="Ettinger C."/>
        </authorList>
    </citation>
    <scope>NUCLEOTIDE SEQUENCE [LARGE SCALE GENOMIC DNA]</scope>
    <source>
        <strain evidence="16">ZAV-05</strain>
    </source>
</reference>
<evidence type="ECO:0000259" key="14">
    <source>
        <dbReference type="Pfam" id="PF01618"/>
    </source>
</evidence>
<keyword evidence="3" id="KW-0813">Transport</keyword>
<keyword evidence="7 13" id="KW-0812">Transmembrane</keyword>
<proteinExistence type="inferred from homology"/>
<dbReference type="GO" id="GO:0071978">
    <property type="term" value="P:bacterial-type flagellum-dependent swarming motility"/>
    <property type="evidence" value="ECO:0007669"/>
    <property type="project" value="InterPro"/>
</dbReference>
<comment type="subcellular location">
    <subcellularLocation>
        <location evidence="1">Cell inner membrane</location>
        <topology evidence="1">Multi-pass membrane protein</topology>
    </subcellularLocation>
</comment>
<evidence type="ECO:0000256" key="10">
    <source>
        <dbReference type="ARBA" id="ARBA00022989"/>
    </source>
</evidence>
<keyword evidence="8" id="KW-0283">Flagellar rotation</keyword>
<evidence type="ECO:0000256" key="6">
    <source>
        <dbReference type="ARBA" id="ARBA00022519"/>
    </source>
</evidence>
<evidence type="ECO:0000256" key="9">
    <source>
        <dbReference type="ARBA" id="ARBA00022781"/>
    </source>
</evidence>
<evidence type="ECO:0000259" key="15">
    <source>
        <dbReference type="Pfam" id="PF20560"/>
    </source>
</evidence>
<feature type="transmembrane region" description="Helical" evidence="13">
    <location>
        <begin position="198"/>
        <end position="220"/>
    </location>
</feature>
<dbReference type="GO" id="GO:0005886">
    <property type="term" value="C:plasma membrane"/>
    <property type="evidence" value="ECO:0007669"/>
    <property type="project" value="UniProtKB-SubCell"/>
</dbReference>
<evidence type="ECO:0000256" key="5">
    <source>
        <dbReference type="ARBA" id="ARBA00022500"/>
    </source>
</evidence>
<feature type="transmembrane region" description="Helical" evidence="13">
    <location>
        <begin position="7"/>
        <end position="29"/>
    </location>
</feature>
<keyword evidence="10 13" id="KW-1133">Transmembrane helix</keyword>
<dbReference type="InterPro" id="IPR047055">
    <property type="entry name" value="MotA-like"/>
</dbReference>
<dbReference type="PANTHER" id="PTHR30433:SF4">
    <property type="entry name" value="MOTILITY PROTEIN A"/>
    <property type="match status" value="1"/>
</dbReference>
<dbReference type="InterPro" id="IPR022522">
    <property type="entry name" value="Flagellar_motor_stator_MotA"/>
</dbReference>
<keyword evidence="12 13" id="KW-0472">Membrane</keyword>
<accession>A0A2J6WN80</accession>
<evidence type="ECO:0000256" key="11">
    <source>
        <dbReference type="ARBA" id="ARBA00023065"/>
    </source>
</evidence>
<gene>
    <name evidence="16" type="primary">motA</name>
    <name evidence="16" type="ORF">C0187_03125</name>
</gene>
<dbReference type="Pfam" id="PF20560">
    <property type="entry name" value="MotA_N"/>
    <property type="match status" value="1"/>
</dbReference>
<dbReference type="InterPro" id="IPR002898">
    <property type="entry name" value="MotA_ExbB_proton_chnl"/>
</dbReference>
<dbReference type="EMBL" id="PNIN01000034">
    <property type="protein sequence ID" value="PMP71826.1"/>
    <property type="molecule type" value="Genomic_DNA"/>
</dbReference>
<dbReference type="InterPro" id="IPR046786">
    <property type="entry name" value="MotA_N"/>
</dbReference>